<protein>
    <recommendedName>
        <fullName evidence="1">F-box domain-containing protein</fullName>
    </recommendedName>
</protein>
<dbReference type="Gene3D" id="1.20.1280.50">
    <property type="match status" value="1"/>
</dbReference>
<dbReference type="Proteomes" id="UP000026961">
    <property type="component" value="Chromosome 7"/>
</dbReference>
<reference evidence="2" key="1">
    <citation type="submission" date="2015-04" db="UniProtKB">
        <authorList>
            <consortium name="EnsemblPlants"/>
        </authorList>
    </citation>
    <scope>IDENTIFICATION</scope>
</reference>
<name>A0A0E0AGZ1_9ORYZ</name>
<dbReference type="CDD" id="cd22157">
    <property type="entry name" value="F-box_AtFBW1-like"/>
    <property type="match status" value="1"/>
</dbReference>
<dbReference type="SMART" id="SM00256">
    <property type="entry name" value="FBOX"/>
    <property type="match status" value="1"/>
</dbReference>
<dbReference type="PROSITE" id="PS50181">
    <property type="entry name" value="FBOX"/>
    <property type="match status" value="1"/>
</dbReference>
<evidence type="ECO:0000259" key="1">
    <source>
        <dbReference type="PROSITE" id="PS50181"/>
    </source>
</evidence>
<sequence>MVSSKLRRTPPCSSGTKLPPDLLFEILLCLPDKELCRLRVVCRSWHALTTDPLFIKVHGSRHTDPLFAATFWDGKSNWSSDDTTHGISIMDITPGTFFAGGVLAPNYMPACENRTPTTPKMSFLVVMTLDKSNHRTWRRKQCALVIINEDNMGRGGLMKNVVLHGIVYFMMDEDIREPAGLVPFNLETEEWMPIIRGPELLQSLVGFGEEQLYMSYFDLNYDLSVANLSGCLVTVHNIFDYSIDLWFLMDVESGIWVKKYSVGIQHAGMFSHRDAYPLLVLDGGRIVFYKPMHCYVRYDPETGTCKPEMDLLQIYDPQTNAYTNLLEIKNSHSCVRIYTGSPLSLKSG</sequence>
<dbReference type="Pfam" id="PF12937">
    <property type="entry name" value="F-box-like"/>
    <property type="match status" value="1"/>
</dbReference>
<dbReference type="EnsemblPlants" id="OGLUM07G06070.1">
    <property type="protein sequence ID" value="OGLUM07G06070.1"/>
    <property type="gene ID" value="OGLUM07G06070"/>
</dbReference>
<dbReference type="InterPro" id="IPR036047">
    <property type="entry name" value="F-box-like_dom_sf"/>
</dbReference>
<dbReference type="PANTHER" id="PTHR31111">
    <property type="entry name" value="BNAA05G37150D PROTEIN-RELATED"/>
    <property type="match status" value="1"/>
</dbReference>
<evidence type="ECO:0000313" key="3">
    <source>
        <dbReference type="Proteomes" id="UP000026961"/>
    </source>
</evidence>
<reference evidence="2" key="2">
    <citation type="submission" date="2018-05" db="EMBL/GenBank/DDBJ databases">
        <title>OgluRS3 (Oryza glumaepatula Reference Sequence Version 3).</title>
        <authorList>
            <person name="Zhang J."/>
            <person name="Kudrna D."/>
            <person name="Lee S."/>
            <person name="Talag J."/>
            <person name="Welchert J."/>
            <person name="Wing R.A."/>
        </authorList>
    </citation>
    <scope>NUCLEOTIDE SEQUENCE [LARGE SCALE GENOMIC DNA]</scope>
</reference>
<dbReference type="eggNOG" id="ENOG502R66E">
    <property type="taxonomic scope" value="Eukaryota"/>
</dbReference>
<dbReference type="InterPro" id="IPR001810">
    <property type="entry name" value="F-box_dom"/>
</dbReference>
<dbReference type="AlphaFoldDB" id="A0A0E0AGZ1"/>
<evidence type="ECO:0000313" key="2">
    <source>
        <dbReference type="EnsemblPlants" id="OGLUM07G06070.1"/>
    </source>
</evidence>
<dbReference type="HOGENOM" id="CLU_033501_1_0_1"/>
<proteinExistence type="predicted"/>
<dbReference type="STRING" id="40148.A0A0E0AGZ1"/>
<accession>A0A0E0AGZ1</accession>
<keyword evidence="3" id="KW-1185">Reference proteome</keyword>
<dbReference type="Gramene" id="OGLUM07G06070.1">
    <property type="protein sequence ID" value="OGLUM07G06070.1"/>
    <property type="gene ID" value="OGLUM07G06070"/>
</dbReference>
<organism evidence="2">
    <name type="scientific">Oryza glumipatula</name>
    <dbReference type="NCBI Taxonomy" id="40148"/>
    <lineage>
        <taxon>Eukaryota</taxon>
        <taxon>Viridiplantae</taxon>
        <taxon>Streptophyta</taxon>
        <taxon>Embryophyta</taxon>
        <taxon>Tracheophyta</taxon>
        <taxon>Spermatophyta</taxon>
        <taxon>Magnoliopsida</taxon>
        <taxon>Liliopsida</taxon>
        <taxon>Poales</taxon>
        <taxon>Poaceae</taxon>
        <taxon>BOP clade</taxon>
        <taxon>Oryzoideae</taxon>
        <taxon>Oryzeae</taxon>
        <taxon>Oryzinae</taxon>
        <taxon>Oryza</taxon>
    </lineage>
</organism>
<feature type="domain" description="F-box" evidence="1">
    <location>
        <begin position="12"/>
        <end position="57"/>
    </location>
</feature>
<dbReference type="SUPFAM" id="SSF81383">
    <property type="entry name" value="F-box domain"/>
    <property type="match status" value="1"/>
</dbReference>
<dbReference type="PANTHER" id="PTHR31111:SF133">
    <property type="entry name" value="OS07G0196600 PROTEIN"/>
    <property type="match status" value="1"/>
</dbReference>